<dbReference type="EMBL" id="LAZR01009163">
    <property type="protein sequence ID" value="KKM74295.1"/>
    <property type="molecule type" value="Genomic_DNA"/>
</dbReference>
<protein>
    <recommendedName>
        <fullName evidence="2">N-acetyltransferase domain-containing protein</fullName>
    </recommendedName>
</protein>
<accession>A0A0F9MCG5</accession>
<dbReference type="AlphaFoldDB" id="A0A0F9MCG5"/>
<comment type="caution">
    <text evidence="1">The sequence shown here is derived from an EMBL/GenBank/DDBJ whole genome shotgun (WGS) entry which is preliminary data.</text>
</comment>
<evidence type="ECO:0000313" key="1">
    <source>
        <dbReference type="EMBL" id="KKM74295.1"/>
    </source>
</evidence>
<proteinExistence type="predicted"/>
<gene>
    <name evidence="1" type="ORF">LCGC14_1401780</name>
</gene>
<sequence length="186" mass="22432">MEDKHTNYFLRRILRIDANNPFITSEEEFNTSSKTLKEFVREDKYCYEDGVFITYVFGKKNTLLGIARMRPVPFDEFKKELLGKNIFNLEDIEDYADVQVIYMSRAGVLKELDGLGFGTMLRSFLDGHAKYVFNHFLLYAYINEQMYKSMIKRFGEEFFTLYKVSRKLYDEKWRWYWVILREFSPP</sequence>
<name>A0A0F9MCG5_9ZZZZ</name>
<reference evidence="1" key="1">
    <citation type="journal article" date="2015" name="Nature">
        <title>Complex archaea that bridge the gap between prokaryotes and eukaryotes.</title>
        <authorList>
            <person name="Spang A."/>
            <person name="Saw J.H."/>
            <person name="Jorgensen S.L."/>
            <person name="Zaremba-Niedzwiedzka K."/>
            <person name="Martijn J."/>
            <person name="Lind A.E."/>
            <person name="van Eijk R."/>
            <person name="Schleper C."/>
            <person name="Guy L."/>
            <person name="Ettema T.J."/>
        </authorList>
    </citation>
    <scope>NUCLEOTIDE SEQUENCE</scope>
</reference>
<evidence type="ECO:0008006" key="2">
    <source>
        <dbReference type="Google" id="ProtNLM"/>
    </source>
</evidence>
<organism evidence="1">
    <name type="scientific">marine sediment metagenome</name>
    <dbReference type="NCBI Taxonomy" id="412755"/>
    <lineage>
        <taxon>unclassified sequences</taxon>
        <taxon>metagenomes</taxon>
        <taxon>ecological metagenomes</taxon>
    </lineage>
</organism>